<protein>
    <recommendedName>
        <fullName evidence="2">DUF4167 domain-containing protein</fullName>
    </recommendedName>
</protein>
<feature type="region of interest" description="Disordered" evidence="1">
    <location>
        <begin position="83"/>
        <end position="282"/>
    </location>
</feature>
<gene>
    <name evidence="3" type="ORF">SAMN05421795_101111</name>
</gene>
<dbReference type="STRING" id="407234.SAMN05421795_101111"/>
<feature type="compositionally biased region" description="Basic and acidic residues" evidence="1">
    <location>
        <begin position="155"/>
        <end position="166"/>
    </location>
</feature>
<feature type="domain" description="DUF4167" evidence="2">
    <location>
        <begin position="7"/>
        <end position="81"/>
    </location>
</feature>
<organism evidence="3 4">
    <name type="scientific">Phaeovulum vinaykumarii</name>
    <dbReference type="NCBI Taxonomy" id="407234"/>
    <lineage>
        <taxon>Bacteria</taxon>
        <taxon>Pseudomonadati</taxon>
        <taxon>Pseudomonadota</taxon>
        <taxon>Alphaproteobacteria</taxon>
        <taxon>Rhodobacterales</taxon>
        <taxon>Paracoccaceae</taxon>
        <taxon>Phaeovulum</taxon>
    </lineage>
</organism>
<keyword evidence="4" id="KW-1185">Reference proteome</keyword>
<dbReference type="OrthoDB" id="9816310at2"/>
<accession>A0A1N7JL34</accession>
<dbReference type="AlphaFoldDB" id="A0A1N7JL34"/>
<sequence length="282" mass="29573">MRSSKSRSRSKSNRQRSIGNIVNRVFDSSGPEGKVRGTPQQIIDKYLALARDAQLSNDRVAEQNFLQHAEHYTRMLGEAQRELAREQENRQGGNGHNQGQNAGNQNSGNQGAGAATQNPQAHNPQAHNPQAQNAPAQNAPAQFGGAASGPAGARGAEEAPRREGFGEARFMPAFLSVEPGEDDGPGLVETPEARLEADLSVTEGAPSEGGGAAAEDGTAPARRESTRSRRTRSPRADEGADEAPAKRPRAPRKPRSPKPAEGEAKSETAPAGPKSDGSAAAG</sequence>
<feature type="region of interest" description="Disordered" evidence="1">
    <location>
        <begin position="1"/>
        <end position="39"/>
    </location>
</feature>
<evidence type="ECO:0000259" key="2">
    <source>
        <dbReference type="Pfam" id="PF13763"/>
    </source>
</evidence>
<feature type="compositionally biased region" description="Basic residues" evidence="1">
    <location>
        <begin position="1"/>
        <end position="14"/>
    </location>
</feature>
<feature type="compositionally biased region" description="Basic residues" evidence="1">
    <location>
        <begin position="246"/>
        <end position="256"/>
    </location>
</feature>
<evidence type="ECO:0000256" key="1">
    <source>
        <dbReference type="SAM" id="MobiDB-lite"/>
    </source>
</evidence>
<proteinExistence type="predicted"/>
<evidence type="ECO:0000313" key="3">
    <source>
        <dbReference type="EMBL" id="SIS49964.1"/>
    </source>
</evidence>
<dbReference type="Pfam" id="PF13763">
    <property type="entry name" value="DUF4167"/>
    <property type="match status" value="1"/>
</dbReference>
<reference evidence="4" key="1">
    <citation type="submission" date="2017-01" db="EMBL/GenBank/DDBJ databases">
        <authorList>
            <person name="Varghese N."/>
            <person name="Submissions S."/>
        </authorList>
    </citation>
    <scope>NUCLEOTIDE SEQUENCE [LARGE SCALE GENOMIC DNA]</scope>
    <source>
        <strain evidence="4">DSM 18714</strain>
    </source>
</reference>
<dbReference type="EMBL" id="FTOM01000001">
    <property type="protein sequence ID" value="SIS49964.1"/>
    <property type="molecule type" value="Genomic_DNA"/>
</dbReference>
<name>A0A1N7JL34_9RHOB</name>
<dbReference type="InterPro" id="IPR025430">
    <property type="entry name" value="DUF4167"/>
</dbReference>
<feature type="compositionally biased region" description="Low complexity" evidence="1">
    <location>
        <begin position="97"/>
        <end position="154"/>
    </location>
</feature>
<evidence type="ECO:0000313" key="4">
    <source>
        <dbReference type="Proteomes" id="UP000186098"/>
    </source>
</evidence>
<dbReference type="Proteomes" id="UP000186098">
    <property type="component" value="Unassembled WGS sequence"/>
</dbReference>
<dbReference type="RefSeq" id="WP_076362992.1">
    <property type="nucleotide sequence ID" value="NZ_FTOM01000001.1"/>
</dbReference>